<evidence type="ECO:0000256" key="4">
    <source>
        <dbReference type="ARBA" id="ARBA00022692"/>
    </source>
</evidence>
<keyword evidence="7" id="KW-0998">Cell outer membrane</keyword>
<evidence type="ECO:0000313" key="8">
    <source>
        <dbReference type="EMBL" id="BDU75273.1"/>
    </source>
</evidence>
<keyword evidence="6" id="KW-0472">Membrane</keyword>
<dbReference type="EMBL" id="AP027081">
    <property type="protein sequence ID" value="BDU75273.1"/>
    <property type="molecule type" value="Genomic_DNA"/>
</dbReference>
<dbReference type="PANTHER" id="PTHR35093:SF8">
    <property type="entry name" value="OUTER MEMBRANE PROTEIN NMB0088-RELATED"/>
    <property type="match status" value="1"/>
</dbReference>
<dbReference type="Proteomes" id="UP001228113">
    <property type="component" value="Chromosome"/>
</dbReference>
<evidence type="ECO:0000256" key="2">
    <source>
        <dbReference type="ARBA" id="ARBA00008163"/>
    </source>
</evidence>
<dbReference type="Pfam" id="PF03349">
    <property type="entry name" value="Toluene_X"/>
    <property type="match status" value="1"/>
</dbReference>
<dbReference type="KEGG" id="msea:METESE_02310"/>
<dbReference type="AlphaFoldDB" id="A0AA48HBI8"/>
<evidence type="ECO:0000313" key="9">
    <source>
        <dbReference type="Proteomes" id="UP001228113"/>
    </source>
</evidence>
<dbReference type="PANTHER" id="PTHR35093">
    <property type="entry name" value="OUTER MEMBRANE PROTEIN NMB0088-RELATED"/>
    <property type="match status" value="1"/>
</dbReference>
<evidence type="ECO:0000256" key="7">
    <source>
        <dbReference type="ARBA" id="ARBA00023237"/>
    </source>
</evidence>
<dbReference type="GO" id="GO:0009279">
    <property type="term" value="C:cell outer membrane"/>
    <property type="evidence" value="ECO:0007669"/>
    <property type="project" value="UniProtKB-SubCell"/>
</dbReference>
<accession>A0AA48HBI8</accession>
<dbReference type="Gene3D" id="2.40.160.60">
    <property type="entry name" value="Outer membrane protein transport protein (OMPP1/FadL/TodX)"/>
    <property type="match status" value="1"/>
</dbReference>
<keyword evidence="3" id="KW-1134">Transmembrane beta strand</keyword>
<reference evidence="8" key="1">
    <citation type="journal article" date="2023" name="Int. J. Syst. Evol. Microbiol.">
        <title>Mesoterricola silvestris gen. nov., sp. nov., Mesoterricola sediminis sp. nov., Geothrix oryzae sp. nov., Geothrix edaphica sp. nov., Geothrix rubra sp. nov., and Geothrix limicola sp. nov., six novel members of Acidobacteriota isolated from soils.</title>
        <authorList>
            <person name="Itoh H."/>
            <person name="Sugisawa Y."/>
            <person name="Mise K."/>
            <person name="Xu Z."/>
            <person name="Kuniyasu M."/>
            <person name="Ushijima N."/>
            <person name="Kawano K."/>
            <person name="Kobayashi E."/>
            <person name="Shiratori Y."/>
            <person name="Masuda Y."/>
            <person name="Senoo K."/>
        </authorList>
    </citation>
    <scope>NUCLEOTIDE SEQUENCE</scope>
    <source>
        <strain evidence="8">W786</strain>
    </source>
</reference>
<evidence type="ECO:0000256" key="3">
    <source>
        <dbReference type="ARBA" id="ARBA00022452"/>
    </source>
</evidence>
<dbReference type="SUPFAM" id="SSF56935">
    <property type="entry name" value="Porins"/>
    <property type="match status" value="1"/>
</dbReference>
<name>A0AA48HBI8_9BACT</name>
<evidence type="ECO:0000256" key="1">
    <source>
        <dbReference type="ARBA" id="ARBA00004571"/>
    </source>
</evidence>
<organism evidence="8 9">
    <name type="scientific">Mesoterricola sediminis</name>
    <dbReference type="NCBI Taxonomy" id="2927980"/>
    <lineage>
        <taxon>Bacteria</taxon>
        <taxon>Pseudomonadati</taxon>
        <taxon>Acidobacteriota</taxon>
        <taxon>Holophagae</taxon>
        <taxon>Holophagales</taxon>
        <taxon>Holophagaceae</taxon>
        <taxon>Mesoterricola</taxon>
    </lineage>
</organism>
<evidence type="ECO:0000256" key="5">
    <source>
        <dbReference type="ARBA" id="ARBA00022729"/>
    </source>
</evidence>
<comment type="similarity">
    <text evidence="2">Belongs to the OmpP1/FadL family.</text>
</comment>
<comment type="subcellular location">
    <subcellularLocation>
        <location evidence="1">Cell outer membrane</location>
        <topology evidence="1">Multi-pass membrane protein</topology>
    </subcellularLocation>
</comment>
<keyword evidence="9" id="KW-1185">Reference proteome</keyword>
<protein>
    <recommendedName>
        <fullName evidence="10">Long-chain fatty acid transport protein</fullName>
    </recommendedName>
</protein>
<sequence length="451" mass="47206">MGVSGLLALAAFLGAPLSGQTLWTPASDPVGIARAGAGVAFGQSLEAGAINPALLVTLREDGAAYVAAGMELMSSQATLQSNSQVLFSSDRNRFLPAFGAAWKIKDHFYMGLKVDNPFMRHARFESDYTGRFEGQSLELTARRASLQFSYAVTPAFSLGLSVGAARVQYAFSNAVRVPVTADPQAPMSTANPALGLLEVGLTQSGAKTLPSLEAGFRWAINPRWTLAGAWQGPIRGTLGLTAGIDGSKATVTSVTGYGPADAIANAAAPGVQAAATVAPGSGDITLPGRFTLGVRQRVNQIFTWEADLRFVQGGSTRIPGYPVITTSSGTATGSGMPGTYHSGFGLSLAGEMTLTKRLTGRLGFSSDPSLREDPSVEPLLGGSRNAAFSMGLGLKAFGGEISVGWQIRQSQDRDVRRLDGAWNLAGYATTGTQTRVESMGHLWSIGYRRSF</sequence>
<evidence type="ECO:0000256" key="6">
    <source>
        <dbReference type="ARBA" id="ARBA00023136"/>
    </source>
</evidence>
<keyword evidence="4" id="KW-0812">Transmembrane</keyword>
<gene>
    <name evidence="8" type="ORF">METESE_02310</name>
</gene>
<keyword evidence="5" id="KW-0732">Signal</keyword>
<dbReference type="GO" id="GO:0015483">
    <property type="term" value="F:long-chain fatty acid transporting porin activity"/>
    <property type="evidence" value="ECO:0007669"/>
    <property type="project" value="TreeGrafter"/>
</dbReference>
<proteinExistence type="inferred from homology"/>
<evidence type="ECO:0008006" key="10">
    <source>
        <dbReference type="Google" id="ProtNLM"/>
    </source>
</evidence>
<dbReference type="InterPro" id="IPR005017">
    <property type="entry name" value="OMPP1/FadL/TodX"/>
</dbReference>